<evidence type="ECO:0000313" key="3">
    <source>
        <dbReference type="Proteomes" id="UP000324209"/>
    </source>
</evidence>
<dbReference type="Gene3D" id="1.25.40.10">
    <property type="entry name" value="Tetratricopeptide repeat domain"/>
    <property type="match status" value="1"/>
</dbReference>
<dbReference type="EMBL" id="CP036150">
    <property type="protein sequence ID" value="QEN07577.1"/>
    <property type="molecule type" value="Genomic_DNA"/>
</dbReference>
<sequence>MKIYNKTLKKAYKLLRAGQYGKVVSTLEPKVPLFLENYQFYYILGVACLRNGDNGGADTYLKRAVQVNRKAVEPRLFLATLALRKKDTTEAVRLWLGILDIDSSCREAKKGLDKIRKISDSEAMDQFLLRSNFKPFLPKLRKPLPLWILGLVLLAALFFTVFVNREAVGSLLDRQDLPSRENLSYLFKDLKKEKLTEENPLGFIFNLSEDQILTSLKTAQTYFDDFNDNRAQSEINRILYSNASESAKQRARILEGYLKSPDMTSFTNIYEFKSVQENPYLYNKCFVRWKGRMSNLEMKDPGMAFDFLVGYETAQVLEGIVPSYTDFQVRLDSALPLEVLGQIEVLDKNRFRIKVTSLRNIVDP</sequence>
<dbReference type="InterPro" id="IPR011990">
    <property type="entry name" value="TPR-like_helical_dom_sf"/>
</dbReference>
<dbReference type="Proteomes" id="UP000324209">
    <property type="component" value="Chromosome"/>
</dbReference>
<evidence type="ECO:0000256" key="1">
    <source>
        <dbReference type="SAM" id="Phobius"/>
    </source>
</evidence>
<dbReference type="RefSeq" id="WP_149485657.1">
    <property type="nucleotide sequence ID" value="NZ_CP036150.1"/>
</dbReference>
<keyword evidence="1" id="KW-0472">Membrane</keyword>
<keyword evidence="1" id="KW-1133">Transmembrane helix</keyword>
<dbReference type="OrthoDB" id="357238at2"/>
<gene>
    <name evidence="2" type="ORF">EXM22_06090</name>
</gene>
<reference evidence="2 3" key="1">
    <citation type="submission" date="2019-02" db="EMBL/GenBank/DDBJ databases">
        <title>Complete Genome Sequence and Methylome Analysis of free living Spirochaetas.</title>
        <authorList>
            <person name="Fomenkov A."/>
            <person name="Dubinina G."/>
            <person name="Leshcheva N."/>
            <person name="Mikheeva N."/>
            <person name="Grabovich M."/>
            <person name="Vincze T."/>
            <person name="Roberts R.J."/>
        </authorList>
    </citation>
    <scope>NUCLEOTIDE SEQUENCE [LARGE SCALE GENOMIC DNA]</scope>
    <source>
        <strain evidence="2 3">K2</strain>
    </source>
</reference>
<keyword evidence="1" id="KW-0812">Transmembrane</keyword>
<evidence type="ECO:0008006" key="4">
    <source>
        <dbReference type="Google" id="ProtNLM"/>
    </source>
</evidence>
<keyword evidence="3" id="KW-1185">Reference proteome</keyword>
<proteinExistence type="predicted"/>
<name>A0A5C1QJC0_9SPIO</name>
<dbReference type="KEGG" id="ock:EXM22_06090"/>
<feature type="transmembrane region" description="Helical" evidence="1">
    <location>
        <begin position="144"/>
        <end position="163"/>
    </location>
</feature>
<evidence type="ECO:0000313" key="2">
    <source>
        <dbReference type="EMBL" id="QEN07577.1"/>
    </source>
</evidence>
<protein>
    <recommendedName>
        <fullName evidence="4">Tetratricopeptide repeat protein</fullName>
    </recommendedName>
</protein>
<dbReference type="AlphaFoldDB" id="A0A5C1QJC0"/>
<accession>A0A5C1QJC0</accession>
<organism evidence="2 3">
    <name type="scientific">Oceanispirochaeta crateris</name>
    <dbReference type="NCBI Taxonomy" id="2518645"/>
    <lineage>
        <taxon>Bacteria</taxon>
        <taxon>Pseudomonadati</taxon>
        <taxon>Spirochaetota</taxon>
        <taxon>Spirochaetia</taxon>
        <taxon>Spirochaetales</taxon>
        <taxon>Spirochaetaceae</taxon>
        <taxon>Oceanispirochaeta</taxon>
    </lineage>
</organism>
<dbReference type="SUPFAM" id="SSF48452">
    <property type="entry name" value="TPR-like"/>
    <property type="match status" value="1"/>
</dbReference>